<evidence type="ECO:0000313" key="1">
    <source>
        <dbReference type="EMBL" id="WMT05684.1"/>
    </source>
</evidence>
<evidence type="ECO:0000313" key="2">
    <source>
        <dbReference type="Proteomes" id="UP001229313"/>
    </source>
</evidence>
<name>A0ABY9PFN4_9GAMM</name>
<dbReference type="RefSeq" id="WP_309153615.1">
    <property type="nucleotide sequence ID" value="NZ_CP133568.1"/>
</dbReference>
<accession>A0ABY9PFN4</accession>
<protein>
    <submittedName>
        <fullName evidence="1">Uncharacterized protein</fullName>
    </submittedName>
</protein>
<proteinExistence type="predicted"/>
<gene>
    <name evidence="1" type="ORF">RDV84_12830</name>
</gene>
<sequence>MKTHNRSSASLAHAGADAAPCLDMLAQQAAENEGWPVAAIAPPALFYATPWRWYFHTAPVDSVQGARAVRLGSSLPSST</sequence>
<keyword evidence="2" id="KW-1185">Reference proteome</keyword>
<dbReference type="Proteomes" id="UP001229313">
    <property type="component" value="Chromosome"/>
</dbReference>
<reference evidence="1 2" key="1">
    <citation type="submission" date="2023-08" db="EMBL/GenBank/DDBJ databases">
        <title>The whole genome sequence of Lysobacter yananisis.</title>
        <authorList>
            <person name="Sun H."/>
        </authorList>
    </citation>
    <scope>NUCLEOTIDE SEQUENCE [LARGE SCALE GENOMIC DNA]</scope>
    <source>
        <strain evidence="1 2">SNNU513</strain>
    </source>
</reference>
<organism evidence="1 2">
    <name type="scientific">Lysobacter yananisis</name>
    <dbReference type="NCBI Taxonomy" id="1003114"/>
    <lineage>
        <taxon>Bacteria</taxon>
        <taxon>Pseudomonadati</taxon>
        <taxon>Pseudomonadota</taxon>
        <taxon>Gammaproteobacteria</taxon>
        <taxon>Lysobacterales</taxon>
        <taxon>Lysobacteraceae</taxon>
        <taxon>Lysobacter</taxon>
    </lineage>
</organism>
<dbReference type="EMBL" id="CP133568">
    <property type="protein sequence ID" value="WMT05684.1"/>
    <property type="molecule type" value="Genomic_DNA"/>
</dbReference>